<proteinExistence type="predicted"/>
<dbReference type="AlphaFoldDB" id="A0A4S4K202"/>
<dbReference type="OrthoDB" id="2867419at2"/>
<name>A0A4S4K202_ALKAL</name>
<evidence type="ECO:0000313" key="2">
    <source>
        <dbReference type="EMBL" id="THG91664.1"/>
    </source>
</evidence>
<evidence type="ECO:0000259" key="1">
    <source>
        <dbReference type="Pfam" id="PF20020"/>
    </source>
</evidence>
<protein>
    <recommendedName>
        <fullName evidence="1">DUF6431 domain-containing protein</fullName>
    </recommendedName>
</protein>
<dbReference type="EMBL" id="JALP01000058">
    <property type="protein sequence ID" value="THG91664.1"/>
    <property type="molecule type" value="Genomic_DNA"/>
</dbReference>
<accession>A0A4S4K202</accession>
<feature type="domain" description="DUF6431" evidence="1">
    <location>
        <begin position="63"/>
        <end position="124"/>
    </location>
</feature>
<comment type="caution">
    <text evidence="2">The sequence shown here is derived from an EMBL/GenBank/DDBJ whole genome shotgun (WGS) entry which is preliminary data.</text>
</comment>
<dbReference type="RefSeq" id="WP_003322241.1">
    <property type="nucleotide sequence ID" value="NZ_ALPT02000143.1"/>
</dbReference>
<evidence type="ECO:0000313" key="3">
    <source>
        <dbReference type="Proteomes" id="UP000297014"/>
    </source>
</evidence>
<dbReference type="Proteomes" id="UP000297014">
    <property type="component" value="Unassembled WGS sequence"/>
</dbReference>
<sequence length="232" mass="27772">MRQYRKVNHSLAGGGHKKSPKRLQSLWRGFQYKLMIIIKYLGKSIKSYLKYYQEVPPYFEGNCPECDHKLYRHGKYFRSAITKKKIRWIPIYRWLCSPCGKTFSLLPDFLLPYQVHNGKILQHAWILRYMKKKSFAQIQSIISNNETGGISVKTIKRWERFWKQKESDLINLLNRGLVELSSDSTILFMTKQLSNQQTFLYLLEKLWKILHPDRPYPFCGFFPWINQLINKI</sequence>
<organism evidence="2 3">
    <name type="scientific">Alkalihalobacillus alcalophilus ATCC 27647 = CGMCC 1.3604</name>
    <dbReference type="NCBI Taxonomy" id="1218173"/>
    <lineage>
        <taxon>Bacteria</taxon>
        <taxon>Bacillati</taxon>
        <taxon>Bacillota</taxon>
        <taxon>Bacilli</taxon>
        <taxon>Bacillales</taxon>
        <taxon>Bacillaceae</taxon>
        <taxon>Alkalihalobacillus</taxon>
    </lineage>
</organism>
<dbReference type="Pfam" id="PF20020">
    <property type="entry name" value="DUF6431"/>
    <property type="match status" value="1"/>
</dbReference>
<reference evidence="2 3" key="1">
    <citation type="submission" date="2014-01" db="EMBL/GenBank/DDBJ databases">
        <title>Draft genome sequencing of Bacillus alcalophilus CGMCC 1.3604.</title>
        <authorList>
            <person name="Yang J."/>
            <person name="Diao L."/>
            <person name="Yang S."/>
        </authorList>
    </citation>
    <scope>NUCLEOTIDE SEQUENCE [LARGE SCALE GENOMIC DNA]</scope>
    <source>
        <strain evidence="2 3">CGMCC 1.3604</strain>
    </source>
</reference>
<gene>
    <name evidence="2" type="ORF">AJ85_03280</name>
</gene>
<dbReference type="InterPro" id="IPR045536">
    <property type="entry name" value="DUF6431"/>
</dbReference>